<evidence type="ECO:0000256" key="1">
    <source>
        <dbReference type="SAM" id="MobiDB-lite"/>
    </source>
</evidence>
<evidence type="ECO:0000313" key="2">
    <source>
        <dbReference type="EMBL" id="CAG7732353.1"/>
    </source>
</evidence>
<organism evidence="2 3">
    <name type="scientific">Allacma fusca</name>
    <dbReference type="NCBI Taxonomy" id="39272"/>
    <lineage>
        <taxon>Eukaryota</taxon>
        <taxon>Metazoa</taxon>
        <taxon>Ecdysozoa</taxon>
        <taxon>Arthropoda</taxon>
        <taxon>Hexapoda</taxon>
        <taxon>Collembola</taxon>
        <taxon>Symphypleona</taxon>
        <taxon>Sminthuridae</taxon>
        <taxon>Allacma</taxon>
    </lineage>
</organism>
<accession>A0A8J2K363</accession>
<sequence>MLTNAITALMETPPDDAVTERSSDQLTEFVKGVGS</sequence>
<protein>
    <submittedName>
        <fullName evidence="2">Uncharacterized protein</fullName>
    </submittedName>
</protein>
<reference evidence="2" key="1">
    <citation type="submission" date="2021-06" db="EMBL/GenBank/DDBJ databases">
        <authorList>
            <person name="Hodson N. C."/>
            <person name="Mongue J. A."/>
            <person name="Jaron S. K."/>
        </authorList>
    </citation>
    <scope>NUCLEOTIDE SEQUENCE</scope>
</reference>
<feature type="region of interest" description="Disordered" evidence="1">
    <location>
        <begin position="15"/>
        <end position="35"/>
    </location>
</feature>
<dbReference type="EMBL" id="CAJVCH010229522">
    <property type="protein sequence ID" value="CAG7732353.1"/>
    <property type="molecule type" value="Genomic_DNA"/>
</dbReference>
<gene>
    <name evidence="2" type="ORF">AFUS01_LOCUS20874</name>
</gene>
<comment type="caution">
    <text evidence="2">The sequence shown here is derived from an EMBL/GenBank/DDBJ whole genome shotgun (WGS) entry which is preliminary data.</text>
</comment>
<dbReference type="AlphaFoldDB" id="A0A8J2K363"/>
<name>A0A8J2K363_9HEXA</name>
<feature type="non-terminal residue" evidence="2">
    <location>
        <position position="35"/>
    </location>
</feature>
<dbReference type="Proteomes" id="UP000708208">
    <property type="component" value="Unassembled WGS sequence"/>
</dbReference>
<evidence type="ECO:0000313" key="3">
    <source>
        <dbReference type="Proteomes" id="UP000708208"/>
    </source>
</evidence>
<keyword evidence="3" id="KW-1185">Reference proteome</keyword>
<proteinExistence type="predicted"/>